<reference evidence="2 3" key="1">
    <citation type="submission" date="2012-02" db="EMBL/GenBank/DDBJ databases">
        <title>Improved High-Quality Draft sequence of Microvirga sp. WSM3557.</title>
        <authorList>
            <consortium name="US DOE Joint Genome Institute"/>
            <person name="Lucas S."/>
            <person name="Han J."/>
            <person name="Lapidus A."/>
            <person name="Cheng J.-F."/>
            <person name="Goodwin L."/>
            <person name="Pitluck S."/>
            <person name="Peters L."/>
            <person name="Zhang X."/>
            <person name="Detter J.C."/>
            <person name="Han C."/>
            <person name="Tapia R."/>
            <person name="Land M."/>
            <person name="Hauser L."/>
            <person name="Kyrpides N."/>
            <person name="Ivanova N."/>
            <person name="Pagani I."/>
            <person name="Brau L."/>
            <person name="Yates R."/>
            <person name="O'Hara G."/>
            <person name="Rui T."/>
            <person name="Howieson J."/>
            <person name="Reeve W."/>
            <person name="Woyke T."/>
        </authorList>
    </citation>
    <scope>NUCLEOTIDE SEQUENCE [LARGE SCALE GENOMIC DNA]</scope>
    <source>
        <strain evidence="2 3">WSM3557</strain>
    </source>
</reference>
<organism evidence="2 3">
    <name type="scientific">Microvirga lotononidis</name>
    <dbReference type="NCBI Taxonomy" id="864069"/>
    <lineage>
        <taxon>Bacteria</taxon>
        <taxon>Pseudomonadati</taxon>
        <taxon>Pseudomonadota</taxon>
        <taxon>Alphaproteobacteria</taxon>
        <taxon>Hyphomicrobiales</taxon>
        <taxon>Methylobacteriaceae</taxon>
        <taxon>Microvirga</taxon>
    </lineage>
</organism>
<keyword evidence="1" id="KW-0472">Membrane</keyword>
<evidence type="ECO:0000313" key="3">
    <source>
        <dbReference type="Proteomes" id="UP000003947"/>
    </source>
</evidence>
<evidence type="ECO:0000256" key="1">
    <source>
        <dbReference type="SAM" id="Phobius"/>
    </source>
</evidence>
<evidence type="ECO:0000313" key="2">
    <source>
        <dbReference type="EMBL" id="EIM30822.1"/>
    </source>
</evidence>
<accession>I4Z3N0</accession>
<dbReference type="PATRIC" id="fig|864069.3.peg.371"/>
<keyword evidence="3" id="KW-1185">Reference proteome</keyword>
<dbReference type="STRING" id="864069.MicloDRAFT_00003490"/>
<dbReference type="Proteomes" id="UP000003947">
    <property type="component" value="Unassembled WGS sequence"/>
</dbReference>
<protein>
    <submittedName>
        <fullName evidence="2">Uncharacterized protein</fullName>
    </submittedName>
</protein>
<feature type="transmembrane region" description="Helical" evidence="1">
    <location>
        <begin position="34"/>
        <end position="52"/>
    </location>
</feature>
<keyword evidence="1" id="KW-1133">Transmembrane helix</keyword>
<dbReference type="eggNOG" id="COG1566">
    <property type="taxonomic scope" value="Bacteria"/>
</dbReference>
<keyword evidence="1" id="KW-0812">Transmembrane</keyword>
<dbReference type="EMBL" id="JH660635">
    <property type="protein sequence ID" value="EIM30822.1"/>
    <property type="molecule type" value="Genomic_DNA"/>
</dbReference>
<dbReference type="AlphaFoldDB" id="I4Z3N0"/>
<proteinExistence type="predicted"/>
<name>I4Z3N0_9HYPH</name>
<gene>
    <name evidence="2" type="ORF">MicloDRAFT_00003490</name>
</gene>
<sequence length="83" mass="9777" precursor="true">MIVVLLNSYIALLALFIWLRFIPFNLFFKLSPVLMLLLLLVGLFIPMGWGAPSGRRRRSATRCRSCPKWRARWSTFPLRPTRR</sequence>
<dbReference type="HOGENOM" id="CLU_2538798_0_0_5"/>
<feature type="transmembrane region" description="Helical" evidence="1">
    <location>
        <begin position="9"/>
        <end position="28"/>
    </location>
</feature>